<name>A0A085MK88_9BILA</name>
<feature type="compositionally biased region" description="Low complexity" evidence="1">
    <location>
        <begin position="426"/>
        <end position="439"/>
    </location>
</feature>
<dbReference type="Proteomes" id="UP000030764">
    <property type="component" value="Unassembled WGS sequence"/>
</dbReference>
<feature type="region of interest" description="Disordered" evidence="1">
    <location>
        <begin position="92"/>
        <end position="112"/>
    </location>
</feature>
<sequence>LSGKLLCHNVAWCNEPACQIATIVLLLLIVALVLQSSAPASKDSSNIVELENLTLDEFDDLLNAASQPSYRSTNGATGAHSEKVDRALKSLREQADSERRQADDESEMSFTNYSGVSNGKSILKVAAPSKSTFQSVSAKACKNGPTHFLSALPSKTSESTIETVVDDAMVVNKEIEKEIEATEAVDRDGVVQVESEISKDNNEQQQDIACIQYGDSNANGVIEIVRSTRHDGFCRNSTATVSELVNLVGISRIDKSRYVEDELPTFSIETLHADRKLHSVREALSVDLTELDGPCQLSLRSVQRPLPEQQQIANRGDMTMAIPAGGASGTDARSLSRLAKKKLERQKRSVAVTKAEQVEGYCGHLPLESLLKYIASKTANIGDFDQEEAVDSLEKDGSLKKAQQKLKGSKEKKKQSSKKQIESDDQSAASSSDVVVEDSFSGRKGTYNVSSATPLEEERLKAEDASSAGGGDIGSDSGEFIPVKSRRGAKTNKENGRSVNRPVRSTTPPALGKNNRCTLFRRRSSVDDGRGCAKHFKPLCNPVRSCRYLEEFDAKERCRNAHDNGESSSSVASCSSQKGAASVPSLDGGQNAHRPIAAISAERRDASSDVPKFRVSINSHASFPSLSDINGIDKEGAATSSDRPGKVYDSLCLEETSRVRPLTTYASVTSGFPPVSFDLQRRRRSVICNGQSTRTPSTVGECPKGKSARDVPATSKTTARQENAHFPVDRLGSVSRAIAHSVNNGMDRSASGKRPVQFFDRSLKHATGVGVHLSFGFDVDQWISGNGDRSKSADLAEAAAADRKRLEPTAAADVIENAHLVSQDGNANSAVVNSSGLSSANNVPQGDATVAEFESLYMPTEADKRLCAFLKQEKENDDDIAFALAGFAMRVSVRANALFCESKAA</sequence>
<feature type="region of interest" description="Disordered" evidence="1">
    <location>
        <begin position="393"/>
        <end position="514"/>
    </location>
</feature>
<dbReference type="AlphaFoldDB" id="A0A085MK88"/>
<gene>
    <name evidence="2" type="ORF">M513_01304</name>
</gene>
<reference evidence="2 3" key="1">
    <citation type="journal article" date="2014" name="Nat. Genet.">
        <title>Genome and transcriptome of the porcine whipworm Trichuris suis.</title>
        <authorList>
            <person name="Jex A.R."/>
            <person name="Nejsum P."/>
            <person name="Schwarz E.M."/>
            <person name="Hu L."/>
            <person name="Young N.D."/>
            <person name="Hall R.S."/>
            <person name="Korhonen P.K."/>
            <person name="Liao S."/>
            <person name="Thamsborg S."/>
            <person name="Xia J."/>
            <person name="Xu P."/>
            <person name="Wang S."/>
            <person name="Scheerlinck J.P."/>
            <person name="Hofmann A."/>
            <person name="Sternberg P.W."/>
            <person name="Wang J."/>
            <person name="Gasser R.B."/>
        </authorList>
    </citation>
    <scope>NUCLEOTIDE SEQUENCE [LARGE SCALE GENOMIC DNA]</scope>
    <source>
        <strain evidence="2">DCEP-RM93M</strain>
    </source>
</reference>
<feature type="non-terminal residue" evidence="2">
    <location>
        <position position="905"/>
    </location>
</feature>
<protein>
    <submittedName>
        <fullName evidence="2">Uncharacterized protein</fullName>
    </submittedName>
</protein>
<feature type="compositionally biased region" description="Basic and acidic residues" evidence="1">
    <location>
        <begin position="92"/>
        <end position="103"/>
    </location>
</feature>
<feature type="compositionally biased region" description="Low complexity" evidence="1">
    <location>
        <begin position="567"/>
        <end position="576"/>
    </location>
</feature>
<feature type="non-terminal residue" evidence="2">
    <location>
        <position position="1"/>
    </location>
</feature>
<feature type="region of interest" description="Disordered" evidence="1">
    <location>
        <begin position="560"/>
        <end position="591"/>
    </location>
</feature>
<proteinExistence type="predicted"/>
<evidence type="ECO:0000256" key="1">
    <source>
        <dbReference type="SAM" id="MobiDB-lite"/>
    </source>
</evidence>
<dbReference type="EMBL" id="KL363187">
    <property type="protein sequence ID" value="KFD57634.1"/>
    <property type="molecule type" value="Genomic_DNA"/>
</dbReference>
<evidence type="ECO:0000313" key="2">
    <source>
        <dbReference type="EMBL" id="KFD57634.1"/>
    </source>
</evidence>
<accession>A0A085MK88</accession>
<organism evidence="2 3">
    <name type="scientific">Trichuris suis</name>
    <name type="common">pig whipworm</name>
    <dbReference type="NCBI Taxonomy" id="68888"/>
    <lineage>
        <taxon>Eukaryota</taxon>
        <taxon>Metazoa</taxon>
        <taxon>Ecdysozoa</taxon>
        <taxon>Nematoda</taxon>
        <taxon>Enoplea</taxon>
        <taxon>Dorylaimia</taxon>
        <taxon>Trichinellida</taxon>
        <taxon>Trichuridae</taxon>
        <taxon>Trichuris</taxon>
    </lineage>
</organism>
<keyword evidence="3" id="KW-1185">Reference proteome</keyword>
<evidence type="ECO:0000313" key="3">
    <source>
        <dbReference type="Proteomes" id="UP000030764"/>
    </source>
</evidence>
<feature type="region of interest" description="Disordered" evidence="1">
    <location>
        <begin position="690"/>
        <end position="718"/>
    </location>
</feature>